<gene>
    <name evidence="2" type="ORF">EJO66_24810</name>
</gene>
<accession>A0ABY0A0R2</accession>
<name>A0ABY0A0R2_9BURK</name>
<feature type="domain" description="AsmA" evidence="1">
    <location>
        <begin position="11"/>
        <end position="182"/>
    </location>
</feature>
<dbReference type="PANTHER" id="PTHR30441:SF9">
    <property type="entry name" value="ASMA FAMILY PROTEIN YHJG"/>
    <property type="match status" value="1"/>
</dbReference>
<dbReference type="EMBL" id="RXFQ01000017">
    <property type="protein sequence ID" value="RSZ31064.1"/>
    <property type="molecule type" value="Genomic_DNA"/>
</dbReference>
<keyword evidence="3" id="KW-1185">Reference proteome</keyword>
<dbReference type="PANTHER" id="PTHR30441">
    <property type="entry name" value="DUF748 DOMAIN-CONTAINING PROTEIN"/>
    <property type="match status" value="1"/>
</dbReference>
<comment type="caution">
    <text evidence="2">The sequence shown here is derived from an EMBL/GenBank/DDBJ whole genome shotgun (WGS) entry which is preliminary data.</text>
</comment>
<feature type="domain" description="AsmA" evidence="1">
    <location>
        <begin position="190"/>
        <end position="555"/>
    </location>
</feature>
<evidence type="ECO:0000313" key="2">
    <source>
        <dbReference type="EMBL" id="RSZ31064.1"/>
    </source>
</evidence>
<dbReference type="InterPro" id="IPR052894">
    <property type="entry name" value="AsmA-related"/>
</dbReference>
<protein>
    <submittedName>
        <fullName evidence="2">AsmA family protein</fullName>
    </submittedName>
</protein>
<dbReference type="Pfam" id="PF05170">
    <property type="entry name" value="AsmA"/>
    <property type="match status" value="2"/>
</dbReference>
<dbReference type="Proteomes" id="UP000271137">
    <property type="component" value="Unassembled WGS sequence"/>
</dbReference>
<proteinExistence type="predicted"/>
<dbReference type="InterPro" id="IPR007844">
    <property type="entry name" value="AsmA"/>
</dbReference>
<evidence type="ECO:0000313" key="3">
    <source>
        <dbReference type="Proteomes" id="UP000271137"/>
    </source>
</evidence>
<sequence>MKSSMFPRAVGWGLLLLSVLVALCIAALLSFDWNRARPWINQRVSEATGRPFAIRGDLVLQWASPEAETGWRRWVPWPRLSAQDITLGNADWGKTGPHLAEIRQLTFSLNPLPLLNHTIRIPTLELAGPVLSLERTVDGKNNWTLAAAPGGTEPSSWKLDLQRLVLSQGTVKLADATARLDLKVDIDSLPTESAEGYGIGWKLGGTFRQTPVQGSGKAGAVLSLQQDTKPYPLQAGVQVGATRIDIAGTLTKPDALAALDLRLKLSGASMAHLYPITGITLPNTPPFSTEGHLVGKLDKAGGRWLYENFKGRVGASDIAGTLEYVSQQPRPLLRGQVHSNQLRLEDLAPLIGADSNASKAKRGAAAVQPVGKVLPVEKFDTASWGSIDADVKFAGRKIFHAKDLPIDSLVADLHLKDSVLSLTPLSFGVAGGTLAATVKLDGRQDPIRANLQLSARRLRIKELFPTLDTMQASLGEVGGDAALSASGNSVAALLGTSNGEVKALVTKGTMSKFLLEAMGLNIGSVVATQLFGDRQVQLNCLASDFTVTQGVMQTRSFVLDTDESVVNVSGLIDLSREQLALEIQPRNKALRVLSLRSPLYVKGTFKNPDVGVDKGAVALKLGSAIALGAVAPAAALLPLLNMGSQEFAECAPLEAAARQKPKAGKQPRAR</sequence>
<dbReference type="RefSeq" id="WP_125966398.1">
    <property type="nucleotide sequence ID" value="NZ_RXFQ01000017.1"/>
</dbReference>
<evidence type="ECO:0000259" key="1">
    <source>
        <dbReference type="Pfam" id="PF05170"/>
    </source>
</evidence>
<reference evidence="2 3" key="1">
    <citation type="submission" date="2018-12" db="EMBL/GenBank/DDBJ databases">
        <title>The genome sequences of strain 502.</title>
        <authorList>
            <person name="Gao J."/>
            <person name="Sun J."/>
        </authorList>
    </citation>
    <scope>NUCLEOTIDE SEQUENCE [LARGE SCALE GENOMIC DNA]</scope>
    <source>
        <strain evidence="2 3">502</strain>
    </source>
</reference>
<organism evidence="2 3">
    <name type="scientific">Variovorax beijingensis</name>
    <dbReference type="NCBI Taxonomy" id="2496117"/>
    <lineage>
        <taxon>Bacteria</taxon>
        <taxon>Pseudomonadati</taxon>
        <taxon>Pseudomonadota</taxon>
        <taxon>Betaproteobacteria</taxon>
        <taxon>Burkholderiales</taxon>
        <taxon>Comamonadaceae</taxon>
        <taxon>Variovorax</taxon>
    </lineage>
</organism>